<dbReference type="PANTHER" id="PTHR43026">
    <property type="entry name" value="2-HYDROXYACID DEHYDROGENASE HOMOLOG 1-RELATED"/>
    <property type="match status" value="1"/>
</dbReference>
<keyword evidence="2" id="KW-0520">NAD</keyword>
<dbReference type="PROSITE" id="PS00065">
    <property type="entry name" value="D_2_HYDROXYACID_DH_1"/>
    <property type="match status" value="1"/>
</dbReference>
<evidence type="ECO:0000259" key="4">
    <source>
        <dbReference type="Pfam" id="PF00389"/>
    </source>
</evidence>
<comment type="caution">
    <text evidence="6">The sequence shown here is derived from an EMBL/GenBank/DDBJ whole genome shotgun (WGS) entry which is preliminary data.</text>
</comment>
<evidence type="ECO:0000256" key="1">
    <source>
        <dbReference type="ARBA" id="ARBA00005854"/>
    </source>
</evidence>
<keyword evidence="3" id="KW-0560">Oxidoreductase</keyword>
<sequence>MRILFFDTKTYDKESFEKQTGNYPGIEIDYLKTDLAPKTAPLAKGYDAVCAFVSSDVGSETMDALHEAGVRLVLMRCAGFNNVDLEKAAEYDIEVMRVPGYSPEAVAEHAMALALAANRRIHKAYVKVRENDFSLGGLMGMNFYQKTAGIVGTGKIGAAMAKICRGFGMKVIAYDVYQNPELADFVTYVTLDELLASSDLISLHCPLMDNTYHLINKDTIAKMKDGVILVNTSRGGLVKTNDLIDGIRARKFFGVGLDVYEEETKNVFEDRSDEILEHSTTARLLSFPNVMITSHQGFFTEEALAAISQTTLDNAVAFEKGEITGNEVTERQ</sequence>
<gene>
    <name evidence="6" type="ORF">G5A70_12790</name>
</gene>
<dbReference type="Gene3D" id="3.40.50.720">
    <property type="entry name" value="NAD(P)-binding Rossmann-like Domain"/>
    <property type="match status" value="2"/>
</dbReference>
<protein>
    <submittedName>
        <fullName evidence="6">2-hydroxyacid dehydrogenase</fullName>
    </submittedName>
</protein>
<dbReference type="InterPro" id="IPR058205">
    <property type="entry name" value="D-LDH-like"/>
</dbReference>
<dbReference type="EMBL" id="JAAITA010000021">
    <property type="protein sequence ID" value="NSJ87029.1"/>
    <property type="molecule type" value="Genomic_DNA"/>
</dbReference>
<evidence type="ECO:0000313" key="7">
    <source>
        <dbReference type="Proteomes" id="UP000822142"/>
    </source>
</evidence>
<dbReference type="InterPro" id="IPR036291">
    <property type="entry name" value="NAD(P)-bd_dom_sf"/>
</dbReference>
<feature type="domain" description="D-isomer specific 2-hydroxyacid dehydrogenase NAD-binding" evidence="5">
    <location>
        <begin position="111"/>
        <end position="297"/>
    </location>
</feature>
<organism evidence="6 7">
    <name type="scientific">Blautia hansenii</name>
    <name type="common">Ruminococcus hansenii</name>
    <dbReference type="NCBI Taxonomy" id="1322"/>
    <lineage>
        <taxon>Bacteria</taxon>
        <taxon>Bacillati</taxon>
        <taxon>Bacillota</taxon>
        <taxon>Clostridia</taxon>
        <taxon>Lachnospirales</taxon>
        <taxon>Lachnospiraceae</taxon>
        <taxon>Blautia</taxon>
    </lineage>
</organism>
<dbReference type="RefSeq" id="WP_173749983.1">
    <property type="nucleotide sequence ID" value="NZ_JAAITA010000021.1"/>
</dbReference>
<dbReference type="SUPFAM" id="SSF52283">
    <property type="entry name" value="Formate/glycerate dehydrogenase catalytic domain-like"/>
    <property type="match status" value="1"/>
</dbReference>
<evidence type="ECO:0000256" key="2">
    <source>
        <dbReference type="ARBA" id="ARBA00023027"/>
    </source>
</evidence>
<dbReference type="Pfam" id="PF00389">
    <property type="entry name" value="2-Hacid_dh"/>
    <property type="match status" value="1"/>
</dbReference>
<feature type="domain" description="D-isomer specific 2-hydroxyacid dehydrogenase catalytic" evidence="4">
    <location>
        <begin position="3"/>
        <end position="328"/>
    </location>
</feature>
<name>A0ABX2I9J6_BLAHA</name>
<dbReference type="CDD" id="cd12183">
    <property type="entry name" value="LDH_like_2"/>
    <property type="match status" value="1"/>
</dbReference>
<dbReference type="InterPro" id="IPR006140">
    <property type="entry name" value="D-isomer_DH_NAD-bd"/>
</dbReference>
<dbReference type="Proteomes" id="UP000822142">
    <property type="component" value="Unassembled WGS sequence"/>
</dbReference>
<comment type="similarity">
    <text evidence="1 3">Belongs to the D-isomer specific 2-hydroxyacid dehydrogenase family.</text>
</comment>
<dbReference type="InterPro" id="IPR029752">
    <property type="entry name" value="D-isomer_DH_CS1"/>
</dbReference>
<dbReference type="PANTHER" id="PTHR43026:SF1">
    <property type="entry name" value="2-HYDROXYACID DEHYDROGENASE HOMOLOG 1-RELATED"/>
    <property type="match status" value="1"/>
</dbReference>
<evidence type="ECO:0000259" key="5">
    <source>
        <dbReference type="Pfam" id="PF02826"/>
    </source>
</evidence>
<evidence type="ECO:0000256" key="3">
    <source>
        <dbReference type="RuleBase" id="RU003719"/>
    </source>
</evidence>
<keyword evidence="7" id="KW-1185">Reference proteome</keyword>
<proteinExistence type="inferred from homology"/>
<dbReference type="InterPro" id="IPR006139">
    <property type="entry name" value="D-isomer_2_OHA_DH_cat_dom"/>
</dbReference>
<accession>A0ABX2I9J6</accession>
<reference evidence="6 7" key="1">
    <citation type="journal article" date="2020" name="Cell Host Microbe">
        <title>Functional and Genomic Variation between Human-Derived Isolates of Lachnospiraceae Reveals Inter- and Intra-Species Diversity.</title>
        <authorList>
            <person name="Sorbara M.T."/>
            <person name="Littmann E.R."/>
            <person name="Fontana E."/>
            <person name="Moody T.U."/>
            <person name="Kohout C.E."/>
            <person name="Gjonbalaj M."/>
            <person name="Eaton V."/>
            <person name="Seok R."/>
            <person name="Leiner I.M."/>
            <person name="Pamer E.G."/>
        </authorList>
    </citation>
    <scope>NUCLEOTIDE SEQUENCE [LARGE SCALE GENOMIC DNA]</scope>
    <source>
        <strain evidence="6 7">MSK.15.26</strain>
    </source>
</reference>
<evidence type="ECO:0000313" key="6">
    <source>
        <dbReference type="EMBL" id="NSJ87029.1"/>
    </source>
</evidence>
<dbReference type="Pfam" id="PF02826">
    <property type="entry name" value="2-Hacid_dh_C"/>
    <property type="match status" value="1"/>
</dbReference>
<dbReference type="SUPFAM" id="SSF51735">
    <property type="entry name" value="NAD(P)-binding Rossmann-fold domains"/>
    <property type="match status" value="1"/>
</dbReference>